<keyword evidence="5 8" id="KW-0067">ATP-binding</keyword>
<evidence type="ECO:0000256" key="3">
    <source>
        <dbReference type="ARBA" id="ARBA00022598"/>
    </source>
</evidence>
<keyword evidence="3 8" id="KW-0436">Ligase</keyword>
<keyword evidence="10" id="KW-1185">Reference proteome</keyword>
<dbReference type="FunFam" id="3.10.410.10:FF:000001">
    <property type="entry name" value="Putative formate--tetrahydrofolate ligase"/>
    <property type="match status" value="1"/>
</dbReference>
<dbReference type="PROSITE" id="PS00721">
    <property type="entry name" value="FTHFS_1"/>
    <property type="match status" value="1"/>
</dbReference>
<evidence type="ECO:0000256" key="8">
    <source>
        <dbReference type="HAMAP-Rule" id="MF_01543"/>
    </source>
</evidence>
<dbReference type="GO" id="GO:0035999">
    <property type="term" value="P:tetrahydrofolate interconversion"/>
    <property type="evidence" value="ECO:0007669"/>
    <property type="project" value="UniProtKB-UniRule"/>
</dbReference>
<keyword evidence="4 8" id="KW-0547">Nucleotide-binding</keyword>
<evidence type="ECO:0000313" key="10">
    <source>
        <dbReference type="Proteomes" id="UP000460435"/>
    </source>
</evidence>
<dbReference type="InterPro" id="IPR020628">
    <property type="entry name" value="Formate_THF_ligase_CS"/>
</dbReference>
<dbReference type="NCBIfam" id="NF010030">
    <property type="entry name" value="PRK13505.1"/>
    <property type="match status" value="1"/>
</dbReference>
<dbReference type="FunFam" id="3.30.1510.10:FF:000001">
    <property type="entry name" value="Formate--tetrahydrofolate ligase"/>
    <property type="match status" value="1"/>
</dbReference>
<dbReference type="SUPFAM" id="SSF52540">
    <property type="entry name" value="P-loop containing nucleoside triphosphate hydrolases"/>
    <property type="match status" value="1"/>
</dbReference>
<evidence type="ECO:0000256" key="2">
    <source>
        <dbReference type="ARBA" id="ARBA00022563"/>
    </source>
</evidence>
<evidence type="ECO:0000313" key="9">
    <source>
        <dbReference type="EMBL" id="NDL56277.1"/>
    </source>
</evidence>
<keyword evidence="2 8" id="KW-0554">One-carbon metabolism</keyword>
<dbReference type="Pfam" id="PF01268">
    <property type="entry name" value="FTHFS"/>
    <property type="match status" value="1"/>
</dbReference>
<comment type="caution">
    <text evidence="9">The sequence shown here is derived from an EMBL/GenBank/DDBJ whole genome shotgun (WGS) entry which is preliminary data.</text>
</comment>
<comment type="pathway">
    <text evidence="1 8">One-carbon metabolism; tetrahydrofolate interconversion.</text>
</comment>
<accession>A0A7K3LZP3</accession>
<dbReference type="PROSITE" id="PS00722">
    <property type="entry name" value="FTHFS_2"/>
    <property type="match status" value="1"/>
</dbReference>
<protein>
    <recommendedName>
        <fullName evidence="8">Formate--tetrahydrofolate ligase</fullName>
        <ecNumber evidence="8">6.3.4.3</ecNumber>
    </recommendedName>
    <alternativeName>
        <fullName evidence="8">Formyltetrahydrofolate synthetase</fullName>
        <shortName evidence="8">FHS</shortName>
        <shortName evidence="8">FTHFS</shortName>
    </alternativeName>
</protein>
<dbReference type="InterPro" id="IPR027417">
    <property type="entry name" value="P-loop_NTPase"/>
</dbReference>
<dbReference type="AlphaFoldDB" id="A0A7K3LZP3"/>
<dbReference type="EMBL" id="WLZY01000001">
    <property type="protein sequence ID" value="NDL56277.1"/>
    <property type="molecule type" value="Genomic_DNA"/>
</dbReference>
<dbReference type="GO" id="GO:0005524">
    <property type="term" value="F:ATP binding"/>
    <property type="evidence" value="ECO:0007669"/>
    <property type="project" value="UniProtKB-UniRule"/>
</dbReference>
<sequence>MPSDLAVSRSAVLEPLDHIAAGMGLGDHLLEPYGRATAKISLEAIGELHDRPPGRYVVVTAITPTPLGEGKTTTTVGLGQAFGVLNQRGVIAIRQPSMGPTFGIKGGAAGGGYSQVVPMEALNLHLTGDMHAVTAAHNLLAAMVDNHLFQGNRLGLDPHSVTWRRVLDVNDRHLRHVVTGLGGRADGTPRQTGFDITAASEVMAVLALSASLQDLRARLGRMVVGYTYDGEPVTAEAIRAAGAMTVILREAIKPNLMQTVEGTPVLVHCGPFGNIAHGNSSIIADRIGIRGSDYLITEAGFGADMGAERFFNIKCRTSGLVPDAAVIVATVRALKAHSGNYRIVAGKPLPEDLLDENPRDVFEGAANLRRQIANVRLHGVTPVVAVNAFPTDHPSERQVILDVAAEEGVRAAVSTHFSDGGKGAVPLAEAVAEACEEPSEFRLLYADDLPLTGKIDTVARGVYGADGIDIAPAAQRQLDSYERHGYGNLPVCIAKTHLSLSADPTLKGAPRGWRLPVREVRASVGAGFIYPICGDMRTMPALSSSPAAEHIDIDGNGNIVGLK</sequence>
<dbReference type="Gene3D" id="3.30.1510.10">
    <property type="entry name" value="Domain 2, N(10)-formyltetrahydrofolate synthetase"/>
    <property type="match status" value="1"/>
</dbReference>
<dbReference type="HAMAP" id="MF_01543">
    <property type="entry name" value="FTHFS"/>
    <property type="match status" value="1"/>
</dbReference>
<evidence type="ECO:0000256" key="5">
    <source>
        <dbReference type="ARBA" id="ARBA00022840"/>
    </source>
</evidence>
<dbReference type="UniPathway" id="UPA00193"/>
<gene>
    <name evidence="8" type="primary">fhs</name>
    <name evidence="9" type="ORF">F7O44_04240</name>
</gene>
<dbReference type="CDD" id="cd00477">
    <property type="entry name" value="FTHFS"/>
    <property type="match status" value="1"/>
</dbReference>
<comment type="catalytic activity">
    <reaction evidence="6 8">
        <text>(6S)-5,6,7,8-tetrahydrofolate + formate + ATP = (6R)-10-formyltetrahydrofolate + ADP + phosphate</text>
        <dbReference type="Rhea" id="RHEA:20221"/>
        <dbReference type="ChEBI" id="CHEBI:15740"/>
        <dbReference type="ChEBI" id="CHEBI:30616"/>
        <dbReference type="ChEBI" id="CHEBI:43474"/>
        <dbReference type="ChEBI" id="CHEBI:57453"/>
        <dbReference type="ChEBI" id="CHEBI:195366"/>
        <dbReference type="ChEBI" id="CHEBI:456216"/>
        <dbReference type="EC" id="6.3.4.3"/>
    </reaction>
</comment>
<dbReference type="Gene3D" id="3.10.410.10">
    <property type="entry name" value="Formyltetrahydrofolate synthetase, domain 3"/>
    <property type="match status" value="1"/>
</dbReference>
<dbReference type="GO" id="GO:0004329">
    <property type="term" value="F:formate-tetrahydrofolate ligase activity"/>
    <property type="evidence" value="ECO:0007669"/>
    <property type="project" value="UniProtKB-UniRule"/>
</dbReference>
<dbReference type="EC" id="6.3.4.3" evidence="8"/>
<evidence type="ECO:0000256" key="1">
    <source>
        <dbReference type="ARBA" id="ARBA00004777"/>
    </source>
</evidence>
<dbReference type="Proteomes" id="UP000460435">
    <property type="component" value="Unassembled WGS sequence"/>
</dbReference>
<reference evidence="9 10" key="1">
    <citation type="submission" date="2019-11" db="EMBL/GenBank/DDBJ databases">
        <authorList>
            <person name="Li X.-J."/>
            <person name="Feng X.-M."/>
        </authorList>
    </citation>
    <scope>NUCLEOTIDE SEQUENCE [LARGE SCALE GENOMIC DNA]</scope>
    <source>
        <strain evidence="9 10">XMNu-373</strain>
    </source>
</reference>
<dbReference type="InterPro" id="IPR000559">
    <property type="entry name" value="Formate_THF_ligase"/>
</dbReference>
<dbReference type="Gene3D" id="3.40.50.300">
    <property type="entry name" value="P-loop containing nucleotide triphosphate hydrolases"/>
    <property type="match status" value="1"/>
</dbReference>
<comment type="similarity">
    <text evidence="7 8">Belongs to the formate--tetrahydrofolate ligase family.</text>
</comment>
<name>A0A7K3LZP3_9ACTN</name>
<organism evidence="9 10">
    <name type="scientific">Phytoactinopolyspora mesophila</name>
    <dbReference type="NCBI Taxonomy" id="2650750"/>
    <lineage>
        <taxon>Bacteria</taxon>
        <taxon>Bacillati</taxon>
        <taxon>Actinomycetota</taxon>
        <taxon>Actinomycetes</taxon>
        <taxon>Jiangellales</taxon>
        <taxon>Jiangellaceae</taxon>
        <taxon>Phytoactinopolyspora</taxon>
    </lineage>
</organism>
<feature type="binding site" evidence="8">
    <location>
        <begin position="65"/>
        <end position="72"/>
    </location>
    <ligand>
        <name>ATP</name>
        <dbReference type="ChEBI" id="CHEBI:30616"/>
    </ligand>
</feature>
<evidence type="ECO:0000256" key="6">
    <source>
        <dbReference type="ARBA" id="ARBA00049033"/>
    </source>
</evidence>
<evidence type="ECO:0000256" key="7">
    <source>
        <dbReference type="ARBA" id="ARBA00061363"/>
    </source>
</evidence>
<proteinExistence type="inferred from homology"/>
<evidence type="ECO:0000256" key="4">
    <source>
        <dbReference type="ARBA" id="ARBA00022741"/>
    </source>
</evidence>